<protein>
    <submittedName>
        <fullName evidence="1">Uncharacterized protein</fullName>
    </submittedName>
</protein>
<name>A0A6C0BCL2_9ZZZZ</name>
<sequence length="391" mass="44389">MSYSFEPDWTKTIVLPTGQRLGHLPKDPNIFLDRSTIYYGASGTGKSVAIREQLKLLEGLINSVIVYAPTNKVNQTYTGIVDDCVIHSKLTRESIDRVFAEQEKLATIYTEINNPTILEEVVRLMLDIPMLSSVYYRTVNRVETLNNKLVEKTKIIKSSNMNFPEAREKIGEFADLVKNKIIELYKTAIRENRQCLLENINDPLYTSIIKKIDMNPRLLIVMDDCIDDIVAISGKSKKDKSGDSKPSIMDTIFSRGRWAYITIIIAAQDDVKVTAAIRKNTYISIFTDAECAQHFMESKANAIMAQKRKYANIVINAIFNDGQLKRNDKKLVYYRLGSLDKNMFTYKIADIYESIDIGSPAFKLACAKISNKQPTKKEVLRQLLVPNSVNS</sequence>
<accession>A0A6C0BCL2</accession>
<evidence type="ECO:0000313" key="1">
    <source>
        <dbReference type="EMBL" id="QHS89742.1"/>
    </source>
</evidence>
<reference evidence="1" key="1">
    <citation type="journal article" date="2020" name="Nature">
        <title>Giant virus diversity and host interactions through global metagenomics.</title>
        <authorList>
            <person name="Schulz F."/>
            <person name="Roux S."/>
            <person name="Paez-Espino D."/>
            <person name="Jungbluth S."/>
            <person name="Walsh D.A."/>
            <person name="Denef V.J."/>
            <person name="McMahon K.D."/>
            <person name="Konstantinidis K.T."/>
            <person name="Eloe-Fadrosh E.A."/>
            <person name="Kyrpides N.C."/>
            <person name="Woyke T."/>
        </authorList>
    </citation>
    <scope>NUCLEOTIDE SEQUENCE</scope>
    <source>
        <strain evidence="1">GVMAG-M-3300010160-26</strain>
    </source>
</reference>
<dbReference type="EMBL" id="MN739118">
    <property type="protein sequence ID" value="QHS89742.1"/>
    <property type="molecule type" value="Genomic_DNA"/>
</dbReference>
<dbReference type="AlphaFoldDB" id="A0A6C0BCL2"/>
<proteinExistence type="predicted"/>
<organism evidence="1">
    <name type="scientific">viral metagenome</name>
    <dbReference type="NCBI Taxonomy" id="1070528"/>
    <lineage>
        <taxon>unclassified sequences</taxon>
        <taxon>metagenomes</taxon>
        <taxon>organismal metagenomes</taxon>
    </lineage>
</organism>